<dbReference type="EMBL" id="FN430362">
    <property type="protein sequence ID" value="CAZ85940.1"/>
    <property type="molecule type" value="Genomic_DNA"/>
</dbReference>
<feature type="chain" id="PRO_5003072850" evidence="2">
    <location>
        <begin position="21"/>
        <end position="181"/>
    </location>
</feature>
<dbReference type="RefSeq" id="XP_002841749.1">
    <property type="nucleotide sequence ID" value="XM_002841703.1"/>
</dbReference>
<dbReference type="InterPro" id="IPR031452">
    <property type="entry name" value="Kre1"/>
</dbReference>
<proteinExistence type="predicted"/>
<dbReference type="GO" id="GO:0031505">
    <property type="term" value="P:fungal-type cell wall organization"/>
    <property type="evidence" value="ECO:0007669"/>
    <property type="project" value="InterPro"/>
</dbReference>
<protein>
    <submittedName>
        <fullName evidence="3">(Perigord truffle) hypothetical protein</fullName>
    </submittedName>
</protein>
<dbReference type="AlphaFoldDB" id="D5GN47"/>
<feature type="transmembrane region" description="Helical" evidence="1">
    <location>
        <begin position="135"/>
        <end position="154"/>
    </location>
</feature>
<keyword evidence="1" id="KW-0812">Transmembrane</keyword>
<keyword evidence="1" id="KW-0472">Membrane</keyword>
<dbReference type="Pfam" id="PF17056">
    <property type="entry name" value="KRE1"/>
    <property type="match status" value="1"/>
</dbReference>
<dbReference type="Proteomes" id="UP000006911">
    <property type="component" value="Unassembled WGS sequence"/>
</dbReference>
<dbReference type="GeneID" id="9185866"/>
<organism evidence="3 4">
    <name type="scientific">Tuber melanosporum (strain Mel28)</name>
    <name type="common">Perigord black truffle</name>
    <dbReference type="NCBI Taxonomy" id="656061"/>
    <lineage>
        <taxon>Eukaryota</taxon>
        <taxon>Fungi</taxon>
        <taxon>Dikarya</taxon>
        <taxon>Ascomycota</taxon>
        <taxon>Pezizomycotina</taxon>
        <taxon>Pezizomycetes</taxon>
        <taxon>Pezizales</taxon>
        <taxon>Tuberaceae</taxon>
        <taxon>Tuber</taxon>
    </lineage>
</organism>
<sequence>MKFHTLTIPLTLSLLPLTWAQGLGGGMQTTAPTDAPVEPTKVLMPSTLADGLVTKVASIYTQQFTGTQSELRTPSAGTIGLGTLTGSVGVVRTAEANSAVGRTRARGGAEEGEGVGIRDGRSCIVWDGSFRGGSVIKAVGIVACFGLLVFFFLFRSPVISIVAIDLVSFPLQGRERERCKI</sequence>
<keyword evidence="2" id="KW-0732">Signal</keyword>
<evidence type="ECO:0000313" key="4">
    <source>
        <dbReference type="Proteomes" id="UP000006911"/>
    </source>
</evidence>
<dbReference type="HOGENOM" id="CLU_1490057_0_0_1"/>
<reference evidence="3 4" key="1">
    <citation type="journal article" date="2010" name="Nature">
        <title>Perigord black truffle genome uncovers evolutionary origins and mechanisms of symbiosis.</title>
        <authorList>
            <person name="Martin F."/>
            <person name="Kohler A."/>
            <person name="Murat C."/>
            <person name="Balestrini R."/>
            <person name="Coutinho P.M."/>
            <person name="Jaillon O."/>
            <person name="Montanini B."/>
            <person name="Morin E."/>
            <person name="Noel B."/>
            <person name="Percudani R."/>
            <person name="Porcel B."/>
            <person name="Rubini A."/>
            <person name="Amicucci A."/>
            <person name="Amselem J."/>
            <person name="Anthouard V."/>
            <person name="Arcioni S."/>
            <person name="Artiguenave F."/>
            <person name="Aury J.M."/>
            <person name="Ballario P."/>
            <person name="Bolchi A."/>
            <person name="Brenna A."/>
            <person name="Brun A."/>
            <person name="Buee M."/>
            <person name="Cantarel B."/>
            <person name="Chevalier G."/>
            <person name="Couloux A."/>
            <person name="Da Silva C."/>
            <person name="Denoeud F."/>
            <person name="Duplessis S."/>
            <person name="Ghignone S."/>
            <person name="Hilselberger B."/>
            <person name="Iotti M."/>
            <person name="Marcais B."/>
            <person name="Mello A."/>
            <person name="Miranda M."/>
            <person name="Pacioni G."/>
            <person name="Quesneville H."/>
            <person name="Riccioni C."/>
            <person name="Ruotolo R."/>
            <person name="Splivallo R."/>
            <person name="Stocchi V."/>
            <person name="Tisserant E."/>
            <person name="Viscomi A.R."/>
            <person name="Zambonelli A."/>
            <person name="Zampieri E."/>
            <person name="Henrissat B."/>
            <person name="Lebrun M.H."/>
            <person name="Paolocci F."/>
            <person name="Bonfante P."/>
            <person name="Ottonello S."/>
            <person name="Wincker P."/>
        </authorList>
    </citation>
    <scope>NUCLEOTIDE SEQUENCE [LARGE SCALE GENOMIC DNA]</scope>
    <source>
        <strain evidence="3 4">Mel28</strain>
    </source>
</reference>
<accession>D5GN47</accession>
<dbReference type="KEGG" id="tml:GSTUM_00011087001"/>
<evidence type="ECO:0000313" key="3">
    <source>
        <dbReference type="EMBL" id="CAZ85940.1"/>
    </source>
</evidence>
<keyword evidence="4" id="KW-1185">Reference proteome</keyword>
<gene>
    <name evidence="3" type="ORF">GSTUM_00011087001</name>
</gene>
<feature type="signal peptide" evidence="2">
    <location>
        <begin position="1"/>
        <end position="20"/>
    </location>
</feature>
<dbReference type="InParanoid" id="D5GN47"/>
<evidence type="ECO:0000256" key="2">
    <source>
        <dbReference type="SAM" id="SignalP"/>
    </source>
</evidence>
<keyword evidence="1" id="KW-1133">Transmembrane helix</keyword>
<dbReference type="STRING" id="656061.D5GN47"/>
<name>D5GN47_TUBMM</name>
<evidence type="ECO:0000256" key="1">
    <source>
        <dbReference type="SAM" id="Phobius"/>
    </source>
</evidence>